<reference evidence="8" key="1">
    <citation type="journal article" date="2020" name="MBio">
        <title>Horizontal gene transfer to a defensive symbiont with a reduced genome amongst a multipartite beetle microbiome.</title>
        <authorList>
            <person name="Waterworth S.C."/>
            <person name="Florez L.V."/>
            <person name="Rees E.R."/>
            <person name="Hertweck C."/>
            <person name="Kaltenpoth M."/>
            <person name="Kwan J.C."/>
        </authorList>
    </citation>
    <scope>NUCLEOTIDE SEQUENCE [LARGE SCALE GENOMIC DNA]</scope>
</reference>
<dbReference type="GO" id="GO:0003677">
    <property type="term" value="F:DNA binding"/>
    <property type="evidence" value="ECO:0007669"/>
    <property type="project" value="UniProtKB-KW"/>
</dbReference>
<keyword evidence="3" id="KW-0238">DNA-binding</keyword>
<dbReference type="CDD" id="cd00165">
    <property type="entry name" value="S4"/>
    <property type="match status" value="1"/>
</dbReference>
<evidence type="ECO:0000256" key="1">
    <source>
        <dbReference type="ARBA" id="ARBA00008396"/>
    </source>
</evidence>
<name>A0A7V8JQ82_9BURK</name>
<comment type="caution">
    <text evidence="7">The sequence shown here is derived from an EMBL/GenBank/DDBJ whole genome shotgun (WGS) entry which is preliminary data.</text>
</comment>
<protein>
    <submittedName>
        <fullName evidence="7">Heat shock protein 15</fullName>
    </submittedName>
</protein>
<dbReference type="SUPFAM" id="SSF55174">
    <property type="entry name" value="Alpha-L RNA-binding motif"/>
    <property type="match status" value="1"/>
</dbReference>
<dbReference type="GO" id="GO:0034605">
    <property type="term" value="P:cellular response to heat"/>
    <property type="evidence" value="ECO:0007669"/>
    <property type="project" value="InterPro"/>
</dbReference>
<dbReference type="GO" id="GO:0043023">
    <property type="term" value="F:ribosomal large subunit binding"/>
    <property type="evidence" value="ECO:0007669"/>
    <property type="project" value="InterPro"/>
</dbReference>
<evidence type="ECO:0000256" key="2">
    <source>
        <dbReference type="ARBA" id="ARBA00022884"/>
    </source>
</evidence>
<feature type="domain" description="RNA-binding S4" evidence="6">
    <location>
        <begin position="4"/>
        <end position="67"/>
    </location>
</feature>
<feature type="compositionally biased region" description="Basic and acidic residues" evidence="5">
    <location>
        <begin position="109"/>
        <end position="143"/>
    </location>
</feature>
<dbReference type="GO" id="GO:0003727">
    <property type="term" value="F:single-stranded RNA binding"/>
    <property type="evidence" value="ECO:0007669"/>
    <property type="project" value="InterPro"/>
</dbReference>
<dbReference type="PROSITE" id="PS50889">
    <property type="entry name" value="S4"/>
    <property type="match status" value="1"/>
</dbReference>
<dbReference type="Pfam" id="PF01479">
    <property type="entry name" value="S4"/>
    <property type="match status" value="1"/>
</dbReference>
<comment type="similarity">
    <text evidence="1">Belongs to the HSP15 family.</text>
</comment>
<evidence type="ECO:0000256" key="4">
    <source>
        <dbReference type="PROSITE-ProRule" id="PRU00182"/>
    </source>
</evidence>
<dbReference type="Gene3D" id="3.10.290.10">
    <property type="entry name" value="RNA-binding S4 domain"/>
    <property type="match status" value="1"/>
</dbReference>
<dbReference type="InterPro" id="IPR036986">
    <property type="entry name" value="S4_RNA-bd_sf"/>
</dbReference>
<dbReference type="PIRSF" id="PIRSF016821">
    <property type="entry name" value="HSP15"/>
    <property type="match status" value="1"/>
</dbReference>
<dbReference type="SMART" id="SM00363">
    <property type="entry name" value="S4"/>
    <property type="match status" value="1"/>
</dbReference>
<dbReference type="InterPro" id="IPR002942">
    <property type="entry name" value="S4_RNA-bd"/>
</dbReference>
<evidence type="ECO:0000256" key="3">
    <source>
        <dbReference type="ARBA" id="ARBA00023125"/>
    </source>
</evidence>
<sequence>MDKLRIDKWLWAARFFKTRRLAVDALDHGRVRVNGQPAKPSREVKPGDEVSLVQPGGVLRSVKVLGASNQRGPAPVAQQLYTETPESVAAREEAARQRHLAPEPALGHAEGRPTRRDRRQIERLQDDDGARDAWGDRWSAEWR</sequence>
<organism evidence="7 8">
    <name type="scientific">Paracidovorax wautersii</name>
    <dbReference type="NCBI Taxonomy" id="1177982"/>
    <lineage>
        <taxon>Bacteria</taxon>
        <taxon>Pseudomonadati</taxon>
        <taxon>Pseudomonadota</taxon>
        <taxon>Betaproteobacteria</taxon>
        <taxon>Burkholderiales</taxon>
        <taxon>Comamonadaceae</taxon>
        <taxon>Paracidovorax</taxon>
    </lineage>
</organism>
<dbReference type="EMBL" id="WNDQ01000023">
    <property type="protein sequence ID" value="KAF1021322.1"/>
    <property type="molecule type" value="Genomic_DNA"/>
</dbReference>
<gene>
    <name evidence="7" type="primary">hslR</name>
    <name evidence="7" type="ORF">GAK30_01943</name>
</gene>
<keyword evidence="2 4" id="KW-0694">RNA-binding</keyword>
<dbReference type="AlphaFoldDB" id="A0A7V8JQ82"/>
<feature type="region of interest" description="Disordered" evidence="5">
    <location>
        <begin position="84"/>
        <end position="143"/>
    </location>
</feature>
<evidence type="ECO:0000313" key="8">
    <source>
        <dbReference type="Proteomes" id="UP000461670"/>
    </source>
</evidence>
<dbReference type="InterPro" id="IPR025708">
    <property type="entry name" value="HSP15"/>
</dbReference>
<evidence type="ECO:0000259" key="6">
    <source>
        <dbReference type="SMART" id="SM00363"/>
    </source>
</evidence>
<dbReference type="Proteomes" id="UP000461670">
    <property type="component" value="Unassembled WGS sequence"/>
</dbReference>
<proteinExistence type="inferred from homology"/>
<evidence type="ECO:0000256" key="5">
    <source>
        <dbReference type="SAM" id="MobiDB-lite"/>
    </source>
</evidence>
<accession>A0A7V8JQ82</accession>
<evidence type="ECO:0000313" key="7">
    <source>
        <dbReference type="EMBL" id="KAF1021322.1"/>
    </source>
</evidence>
<keyword evidence="7" id="KW-0346">Stress response</keyword>